<evidence type="ECO:0000259" key="21">
    <source>
        <dbReference type="PROSITE" id="PS51448"/>
    </source>
</evidence>
<dbReference type="InterPro" id="IPR030458">
    <property type="entry name" value="Glyco_hydro_31_AS"/>
</dbReference>
<keyword evidence="13" id="KW-0472">Membrane</keyword>
<dbReference type="GO" id="GO:0005737">
    <property type="term" value="C:cytoplasm"/>
    <property type="evidence" value="ECO:0007669"/>
    <property type="project" value="UniProtKB-ARBA"/>
</dbReference>
<reference evidence="22" key="1">
    <citation type="journal article" date="2022" name="bioRxiv">
        <title>Sequencing and chromosome-scale assembly of the giantPleurodeles waltlgenome.</title>
        <authorList>
            <person name="Brown T."/>
            <person name="Elewa A."/>
            <person name="Iarovenko S."/>
            <person name="Subramanian E."/>
            <person name="Araus A.J."/>
            <person name="Petzold A."/>
            <person name="Susuki M."/>
            <person name="Suzuki K.-i.T."/>
            <person name="Hayashi T."/>
            <person name="Toyoda A."/>
            <person name="Oliveira C."/>
            <person name="Osipova E."/>
            <person name="Leigh N.D."/>
            <person name="Simon A."/>
            <person name="Yun M.H."/>
        </authorList>
    </citation>
    <scope>NUCLEOTIDE SEQUENCE</scope>
    <source>
        <strain evidence="22">20211129_DDA</strain>
        <tissue evidence="22">Liver</tissue>
    </source>
</reference>
<evidence type="ECO:0000256" key="7">
    <source>
        <dbReference type="ARBA" id="ARBA00022692"/>
    </source>
</evidence>
<evidence type="ECO:0000256" key="6">
    <source>
        <dbReference type="ARBA" id="ARBA00022641"/>
    </source>
</evidence>
<dbReference type="GO" id="GO:0005975">
    <property type="term" value="P:carbohydrate metabolic process"/>
    <property type="evidence" value="ECO:0007669"/>
    <property type="project" value="InterPro"/>
</dbReference>
<keyword evidence="8 20" id="KW-0732">Signal</keyword>
<dbReference type="CDD" id="cd14752">
    <property type="entry name" value="GH31_N"/>
    <property type="match status" value="1"/>
</dbReference>
<dbReference type="Gene3D" id="2.60.40.1760">
    <property type="entry name" value="glycosyl hydrolase (family 31)"/>
    <property type="match status" value="1"/>
</dbReference>
<evidence type="ECO:0000256" key="15">
    <source>
        <dbReference type="ARBA" id="ARBA00023180"/>
    </source>
</evidence>
<comment type="similarity">
    <text evidence="4 19">Belongs to the glycosyl hydrolase 31 family.</text>
</comment>
<dbReference type="Pfam" id="PF01055">
    <property type="entry name" value="Glyco_hydro_31_2nd"/>
    <property type="match status" value="1"/>
</dbReference>
<name>A0AAV7SBF9_PLEWA</name>
<dbReference type="Pfam" id="PF13802">
    <property type="entry name" value="Gal_mutarotas_2"/>
    <property type="match status" value="1"/>
</dbReference>
<keyword evidence="14" id="KW-1015">Disulfide bond</keyword>
<sequence>MNRIRVLRLFTAALAVLAQCHQSRACPTDIPEPLREDCHPEPGASPEDCAARGCLWCPAHTHGTPYCFHANSSVTECYHIADHSKKDCHPEPGASEAHCLAKNCCWAASSTPGTPWCFFNIDACSIIPPSERTDCHPEPDATPSSCRKRGCLWCETSKGEAPFCFHDSHQHPSLCAADTPAQERIDCHPQPGSTQEKCQAKGCIWCSTNVPNAPWCFHPDAEKYEYSMTEGPTKTPKGWRVVLTKKNSKAVFGHEITPIAMDVEFHTKKRLRFKIYDPNNRRFEVPLEIESPSEEAVDPDYGIVFKNDTFFHFQIVRRSTGAVLWDTSLGGLTFANQFLQISTALPSSSIYGFGEHEHPNFKHDMNFVTYPMYSRDEPPQPFANLYGVHPFYMCIEKDSKAHGVLFLNANAQEVLLKPAPSLTLRTIGGVLDFYMFLGPTPENIVQQYTEAIGRPFLPPYWSLGFQLSRYGYKNLATMKETVRRTRQHNIPHDVQYGDIDYMDRQMDFTFDTVNYAGLPDFVKELKNDGMHYIIILDPCLTMDEPPGTYRQYELGQKMGVWVNNSDGVTPAAGKVWPPGSSVFPDFSNPMTVDWWIQSCVEFKDVIDYDGIWIDMNEPANFGTGQNTGCAQNNLNYPPYVPKILGGNLAEKTLCADSKTYAGDLYDTHSLYGWFQAKPTYYASQNATGKRAFVLSRSTYVGSGKWSGHWLGDNFSLWKDLRMSIIGMLEFNLFGIPYIGADICGFIHNTTRELCLRWMQLGSFYPFSRNHNGLDYLEQDPASFDAEFAAISRSALLTRYTLLPYLYTLFYSAHVAGNTVVRPVMHEFMSDQRTHEIDEAFLWGPGLMIAPVLYEGATSVDVYFPKARWFDYYTGEEIPNSYHQRSTSIPAPMDTIRLFVRGGYILPTQDPARTTTLSRKNPFGLVIALDEKGSAAGSLFWDEGDSIDPIENGIYFLAEYRFSNGVLRTTIVNNGYHEVDALTYRTIQVFGLSSRPTSITVNGSQVSSSDVDYTENRVSVSKLALVCAS</sequence>
<evidence type="ECO:0000256" key="9">
    <source>
        <dbReference type="ARBA" id="ARBA00022737"/>
    </source>
</evidence>
<dbReference type="CDD" id="cd00111">
    <property type="entry name" value="Trefoil"/>
    <property type="match status" value="4"/>
</dbReference>
<keyword evidence="9" id="KW-0677">Repeat</keyword>
<dbReference type="GO" id="GO:0016324">
    <property type="term" value="C:apical plasma membrane"/>
    <property type="evidence" value="ECO:0007669"/>
    <property type="project" value="UniProtKB-SubCell"/>
</dbReference>
<dbReference type="PROSITE" id="PS00707">
    <property type="entry name" value="GLYCOSYL_HYDROL_F31_2"/>
    <property type="match status" value="1"/>
</dbReference>
<dbReference type="Gene3D" id="2.60.40.1180">
    <property type="entry name" value="Golgi alpha-mannosidase II"/>
    <property type="match status" value="2"/>
</dbReference>
<comment type="catalytic activity">
    <reaction evidence="1">
        <text>Hydrolysis of terminal, non-reducing (1-&gt;4)-linked alpha-D-glucose residues with release of alpha-D-glucose.</text>
        <dbReference type="EC" id="3.2.1.20"/>
    </reaction>
</comment>
<dbReference type="EMBL" id="JANPWB010000008">
    <property type="protein sequence ID" value="KAJ1161438.1"/>
    <property type="molecule type" value="Genomic_DNA"/>
</dbReference>
<keyword evidence="7" id="KW-0812">Transmembrane</keyword>
<dbReference type="InterPro" id="IPR011013">
    <property type="entry name" value="Gal_mutarotase_sf_dom"/>
</dbReference>
<dbReference type="CDD" id="cd06602">
    <property type="entry name" value="GH31_MGAM_SI_GAA"/>
    <property type="match status" value="1"/>
</dbReference>
<dbReference type="PROSITE" id="PS00129">
    <property type="entry name" value="GLYCOSYL_HYDROL_F31_1"/>
    <property type="match status" value="1"/>
</dbReference>
<dbReference type="SMART" id="SM00018">
    <property type="entry name" value="PD"/>
    <property type="match status" value="4"/>
</dbReference>
<dbReference type="Proteomes" id="UP001066276">
    <property type="component" value="Chromosome 4_2"/>
</dbReference>
<keyword evidence="15" id="KW-0325">Glycoprotein</keyword>
<dbReference type="SUPFAM" id="SSF51445">
    <property type="entry name" value="(Trans)glycosidases"/>
    <property type="match status" value="1"/>
</dbReference>
<dbReference type="FunFam" id="2.60.40.1180:FF:000001">
    <property type="entry name" value="Maltase-glucoamylase, intestinal"/>
    <property type="match status" value="1"/>
</dbReference>
<dbReference type="Gene3D" id="4.10.110.10">
    <property type="entry name" value="Spasmolytic Protein, domain 1"/>
    <property type="match status" value="4"/>
</dbReference>
<keyword evidence="11" id="KW-0735">Signal-anchor</keyword>
<evidence type="ECO:0000313" key="23">
    <source>
        <dbReference type="Proteomes" id="UP001066276"/>
    </source>
</evidence>
<evidence type="ECO:0000256" key="2">
    <source>
        <dbReference type="ARBA" id="ARBA00004167"/>
    </source>
</evidence>
<dbReference type="InterPro" id="IPR013780">
    <property type="entry name" value="Glyco_hydro_b"/>
</dbReference>
<dbReference type="PROSITE" id="PS51448">
    <property type="entry name" value="P_TREFOIL_2"/>
    <property type="match status" value="4"/>
</dbReference>
<dbReference type="Pfam" id="PF21365">
    <property type="entry name" value="Glyco_hydro_31_3rd"/>
    <property type="match status" value="1"/>
</dbReference>
<organism evidence="22 23">
    <name type="scientific">Pleurodeles waltl</name>
    <name type="common">Iberian ribbed newt</name>
    <dbReference type="NCBI Taxonomy" id="8319"/>
    <lineage>
        <taxon>Eukaryota</taxon>
        <taxon>Metazoa</taxon>
        <taxon>Chordata</taxon>
        <taxon>Craniata</taxon>
        <taxon>Vertebrata</taxon>
        <taxon>Euteleostomi</taxon>
        <taxon>Amphibia</taxon>
        <taxon>Batrachia</taxon>
        <taxon>Caudata</taxon>
        <taxon>Salamandroidea</taxon>
        <taxon>Salamandridae</taxon>
        <taxon>Pleurodelinae</taxon>
        <taxon>Pleurodeles</taxon>
    </lineage>
</organism>
<dbReference type="GO" id="GO:0012505">
    <property type="term" value="C:endomembrane system"/>
    <property type="evidence" value="ECO:0007669"/>
    <property type="project" value="UniProtKB-ARBA"/>
</dbReference>
<dbReference type="InterPro" id="IPR025887">
    <property type="entry name" value="Glyco_hydro_31_N_dom"/>
</dbReference>
<protein>
    <recommendedName>
        <fullName evidence="5">alpha-glucosidase</fullName>
        <ecNumber evidence="5">3.2.1.20</ecNumber>
    </recommendedName>
    <alternativeName>
        <fullName evidence="17">Maltase</fullName>
    </alternativeName>
</protein>
<evidence type="ECO:0000256" key="12">
    <source>
        <dbReference type="ARBA" id="ARBA00022989"/>
    </source>
</evidence>
<evidence type="ECO:0000256" key="10">
    <source>
        <dbReference type="ARBA" id="ARBA00022801"/>
    </source>
</evidence>
<evidence type="ECO:0000256" key="3">
    <source>
        <dbReference type="ARBA" id="ARBA00004308"/>
    </source>
</evidence>
<keyword evidence="12" id="KW-1133">Transmembrane helix</keyword>
<dbReference type="PROSITE" id="PS00025">
    <property type="entry name" value="P_TREFOIL_1"/>
    <property type="match status" value="1"/>
</dbReference>
<evidence type="ECO:0000256" key="20">
    <source>
        <dbReference type="SAM" id="SignalP"/>
    </source>
</evidence>
<evidence type="ECO:0000256" key="18">
    <source>
        <dbReference type="PROSITE-ProRule" id="PRU00779"/>
    </source>
</evidence>
<feature type="domain" description="P-type" evidence="21">
    <location>
        <begin position="173"/>
        <end position="220"/>
    </location>
</feature>
<dbReference type="GO" id="GO:0030246">
    <property type="term" value="F:carbohydrate binding"/>
    <property type="evidence" value="ECO:0007669"/>
    <property type="project" value="InterPro"/>
</dbReference>
<dbReference type="EC" id="3.2.1.20" evidence="5"/>
<dbReference type="AlphaFoldDB" id="A0AAV7SBF9"/>
<accession>A0AAV7SBF9</accession>
<dbReference type="PANTHER" id="PTHR22762">
    <property type="entry name" value="ALPHA-GLUCOSIDASE"/>
    <property type="match status" value="1"/>
</dbReference>
<evidence type="ECO:0000256" key="19">
    <source>
        <dbReference type="RuleBase" id="RU361185"/>
    </source>
</evidence>
<dbReference type="InterPro" id="IPR048395">
    <property type="entry name" value="Glyco_hydro_31_C"/>
</dbReference>
<dbReference type="Gene3D" id="3.20.20.80">
    <property type="entry name" value="Glycosidases"/>
    <property type="match status" value="1"/>
</dbReference>
<comment type="subcellular location">
    <subcellularLocation>
        <location evidence="3">Endomembrane system</location>
    </subcellularLocation>
    <subcellularLocation>
        <location evidence="2">Membrane</location>
        <topology evidence="2">Single-pass membrane protein</topology>
    </subcellularLocation>
</comment>
<feature type="domain" description="P-type" evidence="21">
    <location>
        <begin position="75"/>
        <end position="121"/>
    </location>
</feature>
<dbReference type="InterPro" id="IPR017853">
    <property type="entry name" value="GH"/>
</dbReference>
<dbReference type="FunFam" id="2.60.40.1760:FF:000001">
    <property type="entry name" value="Maltase-glucoamylase, intestinal"/>
    <property type="match status" value="1"/>
</dbReference>
<gene>
    <name evidence="22" type="ORF">NDU88_001924</name>
</gene>
<comment type="caution">
    <text evidence="18">Lacks conserved residue(s) required for the propagation of feature annotation.</text>
</comment>
<dbReference type="InterPro" id="IPR000322">
    <property type="entry name" value="Glyco_hydro_31_TIM"/>
</dbReference>
<evidence type="ECO:0000256" key="8">
    <source>
        <dbReference type="ARBA" id="ARBA00022729"/>
    </source>
</evidence>
<keyword evidence="6" id="KW-0765">Sulfation</keyword>
<dbReference type="InterPro" id="IPR017957">
    <property type="entry name" value="P_trefoil_CS"/>
</dbReference>
<dbReference type="PANTHER" id="PTHR22762:SF133">
    <property type="entry name" value="P-TYPE DOMAIN-CONTAINING PROTEIN"/>
    <property type="match status" value="1"/>
</dbReference>
<evidence type="ECO:0000256" key="17">
    <source>
        <dbReference type="ARBA" id="ARBA00041343"/>
    </source>
</evidence>
<evidence type="ECO:0000256" key="11">
    <source>
        <dbReference type="ARBA" id="ARBA00022968"/>
    </source>
</evidence>
<evidence type="ECO:0000256" key="5">
    <source>
        <dbReference type="ARBA" id="ARBA00012741"/>
    </source>
</evidence>
<evidence type="ECO:0000256" key="1">
    <source>
        <dbReference type="ARBA" id="ARBA00001657"/>
    </source>
</evidence>
<dbReference type="InterPro" id="IPR030459">
    <property type="entry name" value="Glyco_hydro_31_CS"/>
</dbReference>
<evidence type="ECO:0000256" key="16">
    <source>
        <dbReference type="ARBA" id="ARBA00023295"/>
    </source>
</evidence>
<dbReference type="FunFam" id="3.20.20.80:FF:000016">
    <property type="entry name" value="Maltase-glucoamylase, intestinal"/>
    <property type="match status" value="1"/>
</dbReference>
<evidence type="ECO:0000313" key="22">
    <source>
        <dbReference type="EMBL" id="KAJ1161438.1"/>
    </source>
</evidence>
<proteinExistence type="inferred from homology"/>
<feature type="domain" description="P-type" evidence="21">
    <location>
        <begin position="24"/>
        <end position="71"/>
    </location>
</feature>
<keyword evidence="23" id="KW-1185">Reference proteome</keyword>
<dbReference type="SUPFAM" id="SSF51011">
    <property type="entry name" value="Glycosyl hydrolase domain"/>
    <property type="match status" value="1"/>
</dbReference>
<keyword evidence="16 19" id="KW-0326">Glycosidase</keyword>
<comment type="caution">
    <text evidence="22">The sequence shown here is derived from an EMBL/GenBank/DDBJ whole genome shotgun (WGS) entry which is preliminary data.</text>
</comment>
<dbReference type="InterPro" id="IPR000519">
    <property type="entry name" value="P_trefoil_dom"/>
</dbReference>
<dbReference type="GO" id="GO:0004558">
    <property type="term" value="F:alpha-1,4-glucosidase activity"/>
    <property type="evidence" value="ECO:0007669"/>
    <property type="project" value="TreeGrafter"/>
</dbReference>
<keyword evidence="10 19" id="KW-0378">Hydrolase</keyword>
<dbReference type="SUPFAM" id="SSF57492">
    <property type="entry name" value="Trefoil"/>
    <property type="match status" value="4"/>
</dbReference>
<dbReference type="SUPFAM" id="SSF74650">
    <property type="entry name" value="Galactose mutarotase-like"/>
    <property type="match status" value="1"/>
</dbReference>
<evidence type="ECO:0000256" key="4">
    <source>
        <dbReference type="ARBA" id="ARBA00007806"/>
    </source>
</evidence>
<feature type="chain" id="PRO_5043675617" description="alpha-glucosidase" evidence="20">
    <location>
        <begin position="26"/>
        <end position="1028"/>
    </location>
</feature>
<feature type="signal peptide" evidence="20">
    <location>
        <begin position="1"/>
        <end position="25"/>
    </location>
</feature>
<evidence type="ECO:0000256" key="14">
    <source>
        <dbReference type="ARBA" id="ARBA00023157"/>
    </source>
</evidence>
<feature type="domain" description="P-type" evidence="21">
    <location>
        <begin position="122"/>
        <end position="168"/>
    </location>
</feature>
<dbReference type="Pfam" id="PF00088">
    <property type="entry name" value="Trefoil"/>
    <property type="match status" value="4"/>
</dbReference>
<dbReference type="InterPro" id="IPR044913">
    <property type="entry name" value="P_trefoil_dom_sf"/>
</dbReference>
<dbReference type="FunFam" id="2.60.40.1180:FF:000005">
    <property type="entry name" value="Maltase-glucoamylase, intestinal"/>
    <property type="match status" value="1"/>
</dbReference>
<evidence type="ECO:0000256" key="13">
    <source>
        <dbReference type="ARBA" id="ARBA00023136"/>
    </source>
</evidence>